<sequence length="652" mass="73240">MQPVSIFELVAVAVTLAMISCIQFAPSLRQDRPPWAHTSRLICRAACVCAGVLLLASIALDRCGRRDNARICLVSCQSVVIAVATWFIDLEILFGLGGWWSRHDLGWRKTICLLCPLFQFALIVTGILTYALHFSWAPWLFWSIPIPSCFFLSLLGYSFIWRVRPRWQLRSIVWISVLALLLSAAIFTPAIVFALRNPASHSLSCFVSYVLQCAICGIILAWKITTDQFRGTTSYETNSHQPKERNLSASGSRSSSSITPAGDGSKATSTNSNHLPTFTSTSDSSLVTLASHDNEMTASEPKETTTDHYREVDWKVFENVKKWTFVEVTWDDSRPAFTIASSNKTVVLDWPRPTLEPRVSAVALNEYGSDISCEPSPRPNESQIYMRVYGAEMDRPPSKRPVCDVLDIGFGNEDCTIELEARHPEAQITTTEPMSTLAKRCRYIPHDENTRHWPFEENSFDLAIIRGTGGCINNPGKLFRNVSGSVRPGGYVEFWGISLPRTATDWLLCSKEIRAFHSSFSLTDDGICSKEMEAAGLSLVSISTKRVTLEKSNTQDLEKDLLDSTIVKLQELEKRRLPEASDYAALSRRMKDIRDELLGARSHVNLVRVIGRRPGTRETMEITWHDSASREYFNSLCERFLEPNVDGYSTYV</sequence>
<evidence type="ECO:0000313" key="1">
    <source>
        <dbReference type="EMBL" id="CAG9939354.1"/>
    </source>
</evidence>
<proteinExistence type="predicted"/>
<reference evidence="1" key="2">
    <citation type="submission" date="2021-10" db="EMBL/GenBank/DDBJ databases">
        <authorList>
            <person name="Piombo E."/>
        </authorList>
    </citation>
    <scope>NUCLEOTIDE SEQUENCE</scope>
</reference>
<keyword evidence="2" id="KW-1185">Reference proteome</keyword>
<organism evidence="1 2">
    <name type="scientific">Clonostachys rosea f. rosea IK726</name>
    <dbReference type="NCBI Taxonomy" id="1349383"/>
    <lineage>
        <taxon>Eukaryota</taxon>
        <taxon>Fungi</taxon>
        <taxon>Dikarya</taxon>
        <taxon>Ascomycota</taxon>
        <taxon>Pezizomycotina</taxon>
        <taxon>Sordariomycetes</taxon>
        <taxon>Hypocreomycetidae</taxon>
        <taxon>Hypocreales</taxon>
        <taxon>Bionectriaceae</taxon>
        <taxon>Clonostachys</taxon>
    </lineage>
</organism>
<name>A0ACA9TEK3_BIOOC</name>
<dbReference type="Proteomes" id="UP000836387">
    <property type="component" value="Unassembled WGS sequence"/>
</dbReference>
<protein>
    <submittedName>
        <fullName evidence="1">Uncharacterized protein</fullName>
    </submittedName>
</protein>
<reference evidence="1" key="1">
    <citation type="submission" date="2020-04" db="EMBL/GenBank/DDBJ databases">
        <authorList>
            <person name="Broberg M."/>
        </authorList>
    </citation>
    <scope>NUCLEOTIDE SEQUENCE</scope>
</reference>
<gene>
    <name evidence="1" type="ORF">CRV2_00007791</name>
</gene>
<dbReference type="EMBL" id="CADEHS020000003">
    <property type="protein sequence ID" value="CAG9939354.1"/>
    <property type="molecule type" value="Genomic_DNA"/>
</dbReference>
<evidence type="ECO:0000313" key="2">
    <source>
        <dbReference type="Proteomes" id="UP000836387"/>
    </source>
</evidence>
<accession>A0ACA9TEK3</accession>
<comment type="caution">
    <text evidence="1">The sequence shown here is derived from an EMBL/GenBank/DDBJ whole genome shotgun (WGS) entry which is preliminary data.</text>
</comment>